<organism evidence="2 3">
    <name type="scientific">Terfezia boudieri ATCC MYA-4762</name>
    <dbReference type="NCBI Taxonomy" id="1051890"/>
    <lineage>
        <taxon>Eukaryota</taxon>
        <taxon>Fungi</taxon>
        <taxon>Dikarya</taxon>
        <taxon>Ascomycota</taxon>
        <taxon>Pezizomycotina</taxon>
        <taxon>Pezizomycetes</taxon>
        <taxon>Pezizales</taxon>
        <taxon>Pezizaceae</taxon>
        <taxon>Terfezia</taxon>
    </lineage>
</organism>
<dbReference type="EMBL" id="ML121534">
    <property type="protein sequence ID" value="RPB26552.1"/>
    <property type="molecule type" value="Genomic_DNA"/>
</dbReference>
<feature type="compositionally biased region" description="Polar residues" evidence="1">
    <location>
        <begin position="297"/>
        <end position="313"/>
    </location>
</feature>
<evidence type="ECO:0000256" key="1">
    <source>
        <dbReference type="SAM" id="MobiDB-lite"/>
    </source>
</evidence>
<keyword evidence="3" id="KW-1185">Reference proteome</keyword>
<dbReference type="Proteomes" id="UP000267821">
    <property type="component" value="Unassembled WGS sequence"/>
</dbReference>
<dbReference type="InParanoid" id="A0A3N4LZK2"/>
<name>A0A3N4LZK2_9PEZI</name>
<evidence type="ECO:0008006" key="4">
    <source>
        <dbReference type="Google" id="ProtNLM"/>
    </source>
</evidence>
<reference evidence="2 3" key="1">
    <citation type="journal article" date="2018" name="Nat. Ecol. Evol.">
        <title>Pezizomycetes genomes reveal the molecular basis of ectomycorrhizal truffle lifestyle.</title>
        <authorList>
            <person name="Murat C."/>
            <person name="Payen T."/>
            <person name="Noel B."/>
            <person name="Kuo A."/>
            <person name="Morin E."/>
            <person name="Chen J."/>
            <person name="Kohler A."/>
            <person name="Krizsan K."/>
            <person name="Balestrini R."/>
            <person name="Da Silva C."/>
            <person name="Montanini B."/>
            <person name="Hainaut M."/>
            <person name="Levati E."/>
            <person name="Barry K.W."/>
            <person name="Belfiori B."/>
            <person name="Cichocki N."/>
            <person name="Clum A."/>
            <person name="Dockter R.B."/>
            <person name="Fauchery L."/>
            <person name="Guy J."/>
            <person name="Iotti M."/>
            <person name="Le Tacon F."/>
            <person name="Lindquist E.A."/>
            <person name="Lipzen A."/>
            <person name="Malagnac F."/>
            <person name="Mello A."/>
            <person name="Molinier V."/>
            <person name="Miyauchi S."/>
            <person name="Poulain J."/>
            <person name="Riccioni C."/>
            <person name="Rubini A."/>
            <person name="Sitrit Y."/>
            <person name="Splivallo R."/>
            <person name="Traeger S."/>
            <person name="Wang M."/>
            <person name="Zifcakova L."/>
            <person name="Wipf D."/>
            <person name="Zambonelli A."/>
            <person name="Paolocci F."/>
            <person name="Nowrousian M."/>
            <person name="Ottonello S."/>
            <person name="Baldrian P."/>
            <person name="Spatafora J.W."/>
            <person name="Henrissat B."/>
            <person name="Nagy L.G."/>
            <person name="Aury J.M."/>
            <person name="Wincker P."/>
            <person name="Grigoriev I.V."/>
            <person name="Bonfante P."/>
            <person name="Martin F.M."/>
        </authorList>
    </citation>
    <scope>NUCLEOTIDE SEQUENCE [LARGE SCALE GENOMIC DNA]</scope>
    <source>
        <strain evidence="2 3">ATCC MYA-4762</strain>
    </source>
</reference>
<feature type="region of interest" description="Disordered" evidence="1">
    <location>
        <begin position="297"/>
        <end position="331"/>
    </location>
</feature>
<evidence type="ECO:0000313" key="3">
    <source>
        <dbReference type="Proteomes" id="UP000267821"/>
    </source>
</evidence>
<gene>
    <name evidence="2" type="ORF">L211DRAFT_847182</name>
</gene>
<feature type="compositionally biased region" description="Polar residues" evidence="1">
    <location>
        <begin position="322"/>
        <end position="331"/>
    </location>
</feature>
<dbReference type="SUPFAM" id="SSF50044">
    <property type="entry name" value="SH3-domain"/>
    <property type="match status" value="1"/>
</dbReference>
<protein>
    <recommendedName>
        <fullName evidence="4">SH3 domain-containing protein</fullName>
    </recommendedName>
</protein>
<dbReference type="AlphaFoldDB" id="A0A3N4LZK2"/>
<dbReference type="OrthoDB" id="5273570at2759"/>
<accession>A0A3N4LZK2</accession>
<sequence length="574" mass="63770">MEIPCRVYISKVDELYAGESGWVTIKKNDVVYIPDMCLHKKPTIALHRTTNDVGFVNLSNFDIAMGDGRERVNTIFAHGVAVKDFDHTKPGNWLSYNIGHLILLSPGPWLKGVERCHETAATEEGPFVKVFNLTTVDIGFVPFKDFHWFPNAEVLREKEIFYVDQGKYAGERPMYSKVGEKLVVIWAPKMLASVSRDQMFHGIRASTGTVGWWRGLRKIDKHVQQIMQVTVEAEAQRRMPEGSNLQELVQRWAALNRGPGAAQMPGMQAHGDIVKGALPALIAGPGMPLMSSNINLTARSSMPSTPSDTNQAAGPSMPSMPPNTNLEGNPLLPSQLQMAYPENIKAPSVYMLTETVPEIDPPGSLPNTPRPAAGQPQEEEFFGPHAPAPKWDWPPGVRKYNSEADMWAENAEAQMTGEEIVKFPWRKVHEYEMNLKVGEKLTLVAKADYPNRWGLNCWWAVPASGGQQGMIPSRVVGATDKSDETRNAEIYDMAVCRGGTCVRHPAHDRYLRCCVSFTGPHPTFETCVLRDQGYISRMHFCCTDDWSIAGEAHDSGIRGVFSGDIRAEHPSSMV</sequence>
<evidence type="ECO:0000313" key="2">
    <source>
        <dbReference type="EMBL" id="RPB26552.1"/>
    </source>
</evidence>
<dbReference type="InterPro" id="IPR036028">
    <property type="entry name" value="SH3-like_dom_sf"/>
</dbReference>
<proteinExistence type="predicted"/>
<feature type="region of interest" description="Disordered" evidence="1">
    <location>
        <begin position="358"/>
        <end position="377"/>
    </location>
</feature>